<reference evidence="3" key="1">
    <citation type="submission" date="2016-03" db="EMBL/GenBank/DDBJ databases">
        <authorList>
            <person name="Guldener U."/>
        </authorList>
    </citation>
    <scope>NUCLEOTIDE SEQUENCE [LARGE SCALE GENOMIC DNA]</scope>
    <source>
        <strain evidence="3">04CH-RAC-A.6.1</strain>
    </source>
</reference>
<protein>
    <submittedName>
        <fullName evidence="2">Related to F-box domain protein</fullName>
    </submittedName>
</protein>
<feature type="region of interest" description="Disordered" evidence="1">
    <location>
        <begin position="1"/>
        <end position="35"/>
    </location>
</feature>
<feature type="region of interest" description="Disordered" evidence="1">
    <location>
        <begin position="504"/>
        <end position="524"/>
    </location>
</feature>
<dbReference type="Gene3D" id="1.20.1280.50">
    <property type="match status" value="1"/>
</dbReference>
<dbReference type="Proteomes" id="UP000178912">
    <property type="component" value="Unassembled WGS sequence"/>
</dbReference>
<organism evidence="2 3">
    <name type="scientific">Rhynchosporium agropyri</name>
    <dbReference type="NCBI Taxonomy" id="914238"/>
    <lineage>
        <taxon>Eukaryota</taxon>
        <taxon>Fungi</taxon>
        <taxon>Dikarya</taxon>
        <taxon>Ascomycota</taxon>
        <taxon>Pezizomycotina</taxon>
        <taxon>Leotiomycetes</taxon>
        <taxon>Helotiales</taxon>
        <taxon>Ploettnerulaceae</taxon>
        <taxon>Rhynchosporium</taxon>
    </lineage>
</organism>
<evidence type="ECO:0000313" key="2">
    <source>
        <dbReference type="EMBL" id="CZS96964.1"/>
    </source>
</evidence>
<accession>A0A1E1KJI5</accession>
<proteinExistence type="predicted"/>
<gene>
    <name evidence="2" type="ORF">RAG0_06074</name>
</gene>
<dbReference type="AlphaFoldDB" id="A0A1E1KJI5"/>
<dbReference type="CDD" id="cd09917">
    <property type="entry name" value="F-box_SF"/>
    <property type="match status" value="1"/>
</dbReference>
<evidence type="ECO:0000313" key="3">
    <source>
        <dbReference type="Proteomes" id="UP000178912"/>
    </source>
</evidence>
<feature type="compositionally biased region" description="Basic residues" evidence="1">
    <location>
        <begin position="1"/>
        <end position="12"/>
    </location>
</feature>
<dbReference type="InterPro" id="IPR036047">
    <property type="entry name" value="F-box-like_dom_sf"/>
</dbReference>
<feature type="compositionally biased region" description="Polar residues" evidence="1">
    <location>
        <begin position="20"/>
        <end position="35"/>
    </location>
</feature>
<sequence length="576" mass="64182">MKWFKKRKNKKSRSQDLENTRSSPQHATPPVSSQTLAKLPDPILERIFAFVCPHARDETYESCEDSAAEDTCMLCDLRDLSHCAQVSRKWRATAVKVLYYSIRIDAVHYCDLEDVLAEKRKCRSFMRHNAEPEDTAAARLKFLARTLHDNKGGFALNVRYLKTPYMTRETCKPDLARIVACCPSLRYVDLPEGVFQDDPSCTTIKQEVQGRCPELRKMTYVRGAERGLEMLASGHQWHNLEVLELGKLNVDPTILRQALGSLPNLHALKVTDMISFHDQLFQHSDYLPPFPALDEMIFENIPNLTADGLVSYLLRPDTQSTLKVLSLTSTGIHPPGLQRILAVAPKLEHLSITESVTSSFPAADIPTLQSKSLKTFHYEITSADSANMYANTTASHYAYLTRSLLSGGLPSLKELYVRDHDFPETLLDLAPPLPSFATDPDNFRPPMPPNPFAVHNPNQNRLSSNNPFAKMQAGPGLKQELQVFSKGLDEMEWNFSKVLPAARGRRGSATAPRPVSSYGLSDSMGKGWQSASGGARKSVIVGNGFGGFLAVPSKSGDRPSSSAGERRRGSQYDMWR</sequence>
<name>A0A1E1KJI5_9HELO</name>
<dbReference type="EMBL" id="FJUX01000029">
    <property type="protein sequence ID" value="CZS96964.1"/>
    <property type="molecule type" value="Genomic_DNA"/>
</dbReference>
<dbReference type="SUPFAM" id="SSF52047">
    <property type="entry name" value="RNI-like"/>
    <property type="match status" value="1"/>
</dbReference>
<evidence type="ECO:0000256" key="1">
    <source>
        <dbReference type="SAM" id="MobiDB-lite"/>
    </source>
</evidence>
<dbReference type="OrthoDB" id="5405297at2759"/>
<feature type="region of interest" description="Disordered" evidence="1">
    <location>
        <begin position="550"/>
        <end position="576"/>
    </location>
</feature>
<dbReference type="Gene3D" id="3.80.10.10">
    <property type="entry name" value="Ribonuclease Inhibitor"/>
    <property type="match status" value="1"/>
</dbReference>
<dbReference type="SUPFAM" id="SSF81383">
    <property type="entry name" value="F-box domain"/>
    <property type="match status" value="1"/>
</dbReference>
<feature type="compositionally biased region" description="Basic and acidic residues" evidence="1">
    <location>
        <begin position="564"/>
        <end position="576"/>
    </location>
</feature>
<keyword evidence="3" id="KW-1185">Reference proteome</keyword>
<dbReference type="InterPro" id="IPR032675">
    <property type="entry name" value="LRR_dom_sf"/>
</dbReference>